<name>A0A2M7W4N2_9BACT</name>
<evidence type="ECO:0000313" key="10">
    <source>
        <dbReference type="Proteomes" id="UP000230137"/>
    </source>
</evidence>
<dbReference type="GO" id="GO:0019843">
    <property type="term" value="F:rRNA binding"/>
    <property type="evidence" value="ECO:0007669"/>
    <property type="project" value="UniProtKB-UniRule"/>
</dbReference>
<dbReference type="GO" id="GO:0003735">
    <property type="term" value="F:structural constituent of ribosome"/>
    <property type="evidence" value="ECO:0007669"/>
    <property type="project" value="InterPro"/>
</dbReference>
<evidence type="ECO:0000256" key="1">
    <source>
        <dbReference type="ARBA" id="ARBA00006194"/>
    </source>
</evidence>
<evidence type="ECO:0000256" key="8">
    <source>
        <dbReference type="RuleBase" id="RU003629"/>
    </source>
</evidence>
<dbReference type="PANTHER" id="PTHR11759">
    <property type="entry name" value="40S RIBOSOMAL PROTEIN S14/30S RIBOSOMAL PROTEIN S11"/>
    <property type="match status" value="1"/>
</dbReference>
<dbReference type="GO" id="GO:0005840">
    <property type="term" value="C:ribosome"/>
    <property type="evidence" value="ECO:0007669"/>
    <property type="project" value="UniProtKB-KW"/>
</dbReference>
<reference evidence="10" key="1">
    <citation type="submission" date="2017-09" db="EMBL/GenBank/DDBJ databases">
        <title>Depth-based differentiation of microbial function through sediment-hosted aquifers and enrichment of novel symbionts in the deep terrestrial subsurface.</title>
        <authorList>
            <person name="Probst A.J."/>
            <person name="Ladd B."/>
            <person name="Jarett J.K."/>
            <person name="Geller-Mcgrath D.E."/>
            <person name="Sieber C.M.K."/>
            <person name="Emerson J.B."/>
            <person name="Anantharaman K."/>
            <person name="Thomas B.C."/>
            <person name="Malmstrom R."/>
            <person name="Stieglmeier M."/>
            <person name="Klingl A."/>
            <person name="Woyke T."/>
            <person name="Ryan C.M."/>
            <person name="Banfield J.F."/>
        </authorList>
    </citation>
    <scope>NUCLEOTIDE SEQUENCE [LARGE SCALE GENOMIC DNA]</scope>
</reference>
<comment type="similarity">
    <text evidence="1 7 8">Belongs to the universal ribosomal protein uS11 family.</text>
</comment>
<dbReference type="EMBL" id="PFQF01000015">
    <property type="protein sequence ID" value="PJA20775.1"/>
    <property type="molecule type" value="Genomic_DNA"/>
</dbReference>
<dbReference type="HAMAP" id="MF_01310">
    <property type="entry name" value="Ribosomal_uS11"/>
    <property type="match status" value="1"/>
</dbReference>
<comment type="caution">
    <text evidence="9">The sequence shown here is derived from an EMBL/GenBank/DDBJ whole genome shotgun (WGS) entry which is preliminary data.</text>
</comment>
<sequence length="125" mass="13206">MKKNPKKIVKVVNCGKIFISASFNNTIISITDVKGNVISWATAGSSGFKGTKKSTPFASGSATKLALDKALALGLKEIEVYVKGVGTGRDAAVRAITSTGLKITKIKDTTPIPHNGPRPKKPRRV</sequence>
<evidence type="ECO:0000256" key="5">
    <source>
        <dbReference type="ARBA" id="ARBA00023274"/>
    </source>
</evidence>
<dbReference type="InterPro" id="IPR018102">
    <property type="entry name" value="Ribosomal_uS11_CS"/>
</dbReference>
<dbReference type="GO" id="GO:0006412">
    <property type="term" value="P:translation"/>
    <property type="evidence" value="ECO:0007669"/>
    <property type="project" value="UniProtKB-UniRule"/>
</dbReference>
<accession>A0A2M7W4N2</accession>
<proteinExistence type="inferred from homology"/>
<evidence type="ECO:0000256" key="6">
    <source>
        <dbReference type="ARBA" id="ARBA00035160"/>
    </source>
</evidence>
<keyword evidence="3 7" id="KW-0694">RNA-binding</keyword>
<dbReference type="NCBIfam" id="TIGR03632">
    <property type="entry name" value="uS11_bact"/>
    <property type="match status" value="1"/>
</dbReference>
<gene>
    <name evidence="7" type="primary">rpsK</name>
    <name evidence="9" type="ORF">COX60_00830</name>
</gene>
<dbReference type="Pfam" id="PF00411">
    <property type="entry name" value="Ribosomal_S11"/>
    <property type="match status" value="1"/>
</dbReference>
<evidence type="ECO:0000256" key="7">
    <source>
        <dbReference type="HAMAP-Rule" id="MF_01310"/>
    </source>
</evidence>
<dbReference type="InterPro" id="IPR001971">
    <property type="entry name" value="Ribosomal_uS11"/>
</dbReference>
<protein>
    <recommendedName>
        <fullName evidence="6 7">Small ribosomal subunit protein uS11</fullName>
    </recommendedName>
</protein>
<comment type="function">
    <text evidence="7">Located on the platform of the 30S subunit, it bridges several disparate RNA helices of the 16S rRNA. Forms part of the Shine-Dalgarno cleft in the 70S ribosome.</text>
</comment>
<keyword evidence="5 7" id="KW-0687">Ribonucleoprotein</keyword>
<dbReference type="InterPro" id="IPR019981">
    <property type="entry name" value="Ribosomal_uS11_bac-type"/>
</dbReference>
<dbReference type="PROSITE" id="PS00054">
    <property type="entry name" value="RIBOSOMAL_S11"/>
    <property type="match status" value="1"/>
</dbReference>
<evidence type="ECO:0000313" key="9">
    <source>
        <dbReference type="EMBL" id="PJA20775.1"/>
    </source>
</evidence>
<dbReference type="InterPro" id="IPR036967">
    <property type="entry name" value="Ribosomal_uS11_sf"/>
</dbReference>
<keyword evidence="4 7" id="KW-0689">Ribosomal protein</keyword>
<organism evidence="9 10">
    <name type="scientific">Candidatus Berkelbacteria bacterium CG_4_10_14_0_2_um_filter_35_9_33_12</name>
    <dbReference type="NCBI Taxonomy" id="1974499"/>
    <lineage>
        <taxon>Bacteria</taxon>
        <taxon>Candidatus Berkelbacteria</taxon>
    </lineage>
</organism>
<comment type="subunit">
    <text evidence="7">Part of the 30S ribosomal subunit. Interacts with proteins S7 and S18. Binds to IF-3.</text>
</comment>
<dbReference type="Proteomes" id="UP000230137">
    <property type="component" value="Unassembled WGS sequence"/>
</dbReference>
<dbReference type="GO" id="GO:1990904">
    <property type="term" value="C:ribonucleoprotein complex"/>
    <property type="evidence" value="ECO:0007669"/>
    <property type="project" value="UniProtKB-KW"/>
</dbReference>
<dbReference type="AlphaFoldDB" id="A0A2M7W4N2"/>
<evidence type="ECO:0000256" key="4">
    <source>
        <dbReference type="ARBA" id="ARBA00022980"/>
    </source>
</evidence>
<dbReference type="Gene3D" id="3.30.420.80">
    <property type="entry name" value="Ribosomal protein S11"/>
    <property type="match status" value="1"/>
</dbReference>
<dbReference type="SUPFAM" id="SSF53137">
    <property type="entry name" value="Translational machinery components"/>
    <property type="match status" value="1"/>
</dbReference>
<dbReference type="NCBIfam" id="NF003698">
    <property type="entry name" value="PRK05309.1"/>
    <property type="match status" value="1"/>
</dbReference>
<evidence type="ECO:0000256" key="2">
    <source>
        <dbReference type="ARBA" id="ARBA00022730"/>
    </source>
</evidence>
<keyword evidence="2 7" id="KW-0699">rRNA-binding</keyword>
<evidence type="ECO:0000256" key="3">
    <source>
        <dbReference type="ARBA" id="ARBA00022884"/>
    </source>
</evidence>
<dbReference type="PIRSF" id="PIRSF002131">
    <property type="entry name" value="Ribosomal_S11"/>
    <property type="match status" value="1"/>
</dbReference>